<evidence type="ECO:0000313" key="3">
    <source>
        <dbReference type="EMBL" id="OZJ01555.1"/>
    </source>
</evidence>
<protein>
    <recommendedName>
        <fullName evidence="2">Fungal-type protein kinase domain-containing protein</fullName>
    </recommendedName>
</protein>
<evidence type="ECO:0000256" key="1">
    <source>
        <dbReference type="SAM" id="MobiDB-lite"/>
    </source>
</evidence>
<accession>A0A261XT65</accession>
<feature type="compositionally biased region" description="Basic and acidic residues" evidence="1">
    <location>
        <begin position="54"/>
        <end position="65"/>
    </location>
</feature>
<sequence length="267" mass="30172">MAALDARSSERHSVYRTDPVVDGSPPFKRSRQYLEKENEPPSNDFGAESGEAISEDKGDLESEAHKAQRTGTIPYMASGVLLGEAPSVQHDLESFFYVLYLLPFSYDSPLPGRKVNEWPDTIEAWCNGDLFQCGSTKKANVLNEKWMFQQLKDNTSDEWRRDHKLFYRLLGLIVRLYSPMRRALLASEQVKQEAIDALLSGKAASTDASNGLLTHEDLIEPLEAWLDLPPDQQEMPPAMRRVYSVELETAGSRKRAFTDMLRAAKDD</sequence>
<dbReference type="InterPro" id="IPR040976">
    <property type="entry name" value="Pkinase_fungal"/>
</dbReference>
<dbReference type="InterPro" id="IPR011009">
    <property type="entry name" value="Kinase-like_dom_sf"/>
</dbReference>
<dbReference type="OrthoDB" id="5584477at2759"/>
<evidence type="ECO:0000313" key="4">
    <source>
        <dbReference type="Proteomes" id="UP000242875"/>
    </source>
</evidence>
<evidence type="ECO:0000259" key="2">
    <source>
        <dbReference type="Pfam" id="PF17667"/>
    </source>
</evidence>
<feature type="region of interest" description="Disordered" evidence="1">
    <location>
        <begin position="1"/>
        <end position="65"/>
    </location>
</feature>
<dbReference type="EMBL" id="MVBO01000305">
    <property type="protein sequence ID" value="OZJ01555.1"/>
    <property type="molecule type" value="Genomic_DNA"/>
</dbReference>
<organism evidence="3 4">
    <name type="scientific">Bifiguratus adelaidae</name>
    <dbReference type="NCBI Taxonomy" id="1938954"/>
    <lineage>
        <taxon>Eukaryota</taxon>
        <taxon>Fungi</taxon>
        <taxon>Fungi incertae sedis</taxon>
        <taxon>Mucoromycota</taxon>
        <taxon>Mucoromycotina</taxon>
        <taxon>Endogonomycetes</taxon>
        <taxon>Endogonales</taxon>
        <taxon>Endogonales incertae sedis</taxon>
        <taxon>Bifiguratus</taxon>
    </lineage>
</organism>
<feature type="non-terminal residue" evidence="3">
    <location>
        <position position="1"/>
    </location>
</feature>
<dbReference type="AlphaFoldDB" id="A0A261XT65"/>
<gene>
    <name evidence="3" type="ORF">BZG36_05757</name>
</gene>
<dbReference type="Pfam" id="PF17667">
    <property type="entry name" value="Pkinase_fungal"/>
    <property type="match status" value="1"/>
</dbReference>
<name>A0A261XT65_9FUNG</name>
<comment type="caution">
    <text evidence="3">The sequence shown here is derived from an EMBL/GenBank/DDBJ whole genome shotgun (WGS) entry which is preliminary data.</text>
</comment>
<dbReference type="SUPFAM" id="SSF56112">
    <property type="entry name" value="Protein kinase-like (PK-like)"/>
    <property type="match status" value="1"/>
</dbReference>
<keyword evidence="4" id="KW-1185">Reference proteome</keyword>
<dbReference type="Gene3D" id="1.10.510.10">
    <property type="entry name" value="Transferase(Phosphotransferase) domain 1"/>
    <property type="match status" value="1"/>
</dbReference>
<dbReference type="Proteomes" id="UP000242875">
    <property type="component" value="Unassembled WGS sequence"/>
</dbReference>
<reference evidence="3 4" key="1">
    <citation type="journal article" date="2017" name="Mycologia">
        <title>Bifiguratus adelaidae, gen. et sp. nov., a new member of Mucoromycotina in endophytic and soil-dwelling habitats.</title>
        <authorList>
            <person name="Torres-Cruz T.J."/>
            <person name="Billingsley Tobias T.L."/>
            <person name="Almatruk M."/>
            <person name="Hesse C."/>
            <person name="Kuske C.R."/>
            <person name="Desiro A."/>
            <person name="Benucci G.M."/>
            <person name="Bonito G."/>
            <person name="Stajich J.E."/>
            <person name="Dunlap C."/>
            <person name="Arnold A.E."/>
            <person name="Porras-Alfaro A."/>
        </authorList>
    </citation>
    <scope>NUCLEOTIDE SEQUENCE [LARGE SCALE GENOMIC DNA]</scope>
    <source>
        <strain evidence="3 4">AZ0501</strain>
    </source>
</reference>
<feature type="domain" description="Fungal-type protein kinase" evidence="2">
    <location>
        <begin position="61"/>
        <end position="100"/>
    </location>
</feature>
<proteinExistence type="predicted"/>